<gene>
    <name evidence="2" type="ORF">BSTOLATCC_MIC12928</name>
</gene>
<proteinExistence type="inferred from homology"/>
<reference evidence="2" key="1">
    <citation type="submission" date="2021-09" db="EMBL/GenBank/DDBJ databases">
        <authorList>
            <consortium name="AG Swart"/>
            <person name="Singh M."/>
            <person name="Singh A."/>
            <person name="Seah K."/>
            <person name="Emmerich C."/>
        </authorList>
    </citation>
    <scope>NUCLEOTIDE SEQUENCE</scope>
    <source>
        <strain evidence="2">ATCC30299</strain>
    </source>
</reference>
<dbReference type="PANTHER" id="PTHR12514">
    <property type="entry name" value="ENHANCER OF YELLOW 2 TRANSCRIPTION FACTOR"/>
    <property type="match status" value="1"/>
</dbReference>
<dbReference type="Pfam" id="PF10163">
    <property type="entry name" value="EnY2"/>
    <property type="match status" value="1"/>
</dbReference>
<name>A0AAU9II49_9CILI</name>
<keyword evidence="1" id="KW-0813">Transport</keyword>
<dbReference type="GO" id="GO:0005643">
    <property type="term" value="C:nuclear pore"/>
    <property type="evidence" value="ECO:0007669"/>
    <property type="project" value="UniProtKB-UniRule"/>
</dbReference>
<dbReference type="GO" id="GO:0071819">
    <property type="term" value="C:DUBm complex"/>
    <property type="evidence" value="ECO:0007669"/>
    <property type="project" value="UniProtKB-UniRule"/>
</dbReference>
<keyword evidence="1" id="KW-0811">Translocation</keyword>
<dbReference type="GO" id="GO:0003713">
    <property type="term" value="F:transcription coactivator activity"/>
    <property type="evidence" value="ECO:0007669"/>
    <property type="project" value="UniProtKB-UniRule"/>
</dbReference>
<comment type="similarity">
    <text evidence="1">Belongs to the ENY2 family.</text>
</comment>
<dbReference type="GO" id="GO:0070390">
    <property type="term" value="C:transcription export complex 2"/>
    <property type="evidence" value="ECO:0007669"/>
    <property type="project" value="UniProtKB-UniRule"/>
</dbReference>
<keyword evidence="1" id="KW-0509">mRNA transport</keyword>
<evidence type="ECO:0000256" key="1">
    <source>
        <dbReference type="HAMAP-Rule" id="MF_03046"/>
    </source>
</evidence>
<keyword evidence="1" id="KW-0539">Nucleus</keyword>
<dbReference type="GO" id="GO:0000124">
    <property type="term" value="C:SAGA complex"/>
    <property type="evidence" value="ECO:0007669"/>
    <property type="project" value="UniProtKB-UniRule"/>
</dbReference>
<dbReference type="GO" id="GO:0006325">
    <property type="term" value="P:chromatin organization"/>
    <property type="evidence" value="ECO:0007669"/>
    <property type="project" value="UniProtKB-KW"/>
</dbReference>
<accession>A0AAU9II49</accession>
<keyword evidence="3" id="KW-1185">Reference proteome</keyword>
<dbReference type="GO" id="GO:0015031">
    <property type="term" value="P:protein transport"/>
    <property type="evidence" value="ECO:0007669"/>
    <property type="project" value="UniProtKB-KW"/>
</dbReference>
<comment type="function">
    <text evidence="1">Involved in mRNA export coupled transcription activation by association with both the TREX-2 and the SAGA complexes. The transcription regulatory histone acetylation (HAT) complex SAGA is a multiprotein complex that activates transcription by remodeling chromatin and mediating histone acetylation and deubiquitination. Within the SAGA complex, participates to a subcomplex that specifically deubiquitinates histones. The SAGA complex is recruited to specific gene promoters by activators, where it is required for transcription. The TREX-2 complex functions in docking export-competent ribonucleoprotein particles (mRNPs) to the nuclear entrance of the nuclear pore complex (nuclear basket). TREX-2 participates in mRNA export and accurate chromatin positioning in the nucleus by tethering genes to the nuclear periphery.</text>
</comment>
<dbReference type="Gene3D" id="1.10.246.140">
    <property type="match status" value="1"/>
</dbReference>
<dbReference type="InterPro" id="IPR038212">
    <property type="entry name" value="TF_EnY2_sf"/>
</dbReference>
<organism evidence="2 3">
    <name type="scientific">Blepharisma stoltei</name>
    <dbReference type="NCBI Taxonomy" id="1481888"/>
    <lineage>
        <taxon>Eukaryota</taxon>
        <taxon>Sar</taxon>
        <taxon>Alveolata</taxon>
        <taxon>Ciliophora</taxon>
        <taxon>Postciliodesmatophora</taxon>
        <taxon>Heterotrichea</taxon>
        <taxon>Heterotrichida</taxon>
        <taxon>Blepharismidae</taxon>
        <taxon>Blepharisma</taxon>
    </lineage>
</organism>
<dbReference type="GO" id="GO:0005654">
    <property type="term" value="C:nucleoplasm"/>
    <property type="evidence" value="ECO:0007669"/>
    <property type="project" value="UniProtKB-SubCell"/>
</dbReference>
<keyword evidence="1" id="KW-0010">Activator</keyword>
<sequence>MNQQELALAQRKAAIEQKLTQTGEKTRLKEYVRESLQKCGYVDDLKQHCWNIIRSRPLEATTVKGLVDEIRPHAKLTLPDAVKDDLLNRIKQFIEKGQN</sequence>
<dbReference type="AlphaFoldDB" id="A0AAU9II49"/>
<keyword evidence="1" id="KW-0805">Transcription regulation</keyword>
<evidence type="ECO:0000313" key="3">
    <source>
        <dbReference type="Proteomes" id="UP001162131"/>
    </source>
</evidence>
<keyword evidence="1" id="KW-0804">Transcription</keyword>
<dbReference type="HAMAP" id="MF_03046">
    <property type="entry name" value="ENY2_Sus1"/>
    <property type="match status" value="1"/>
</dbReference>
<dbReference type="Proteomes" id="UP001162131">
    <property type="component" value="Unassembled WGS sequence"/>
</dbReference>
<evidence type="ECO:0000313" key="2">
    <source>
        <dbReference type="EMBL" id="CAG9315154.1"/>
    </source>
</evidence>
<keyword evidence="1" id="KW-0653">Protein transport</keyword>
<dbReference type="GO" id="GO:0006406">
    <property type="term" value="P:mRNA export from nucleus"/>
    <property type="evidence" value="ECO:0007669"/>
    <property type="project" value="UniProtKB-UniRule"/>
</dbReference>
<comment type="subunit">
    <text evidence="1">Component of the nuclear pore complex (NPC)-associated TREX-2 complex (transcription and export complex 2). Component of the SAGA transcription coactivator-HAT complex. Within the SAGA complex, participates to a subcomplex of SAGA called the DUB module (deubiquitination module).</text>
</comment>
<dbReference type="InterPro" id="IPR018783">
    <property type="entry name" value="TF_ENY2"/>
</dbReference>
<dbReference type="EMBL" id="CAJZBQ010000013">
    <property type="protein sequence ID" value="CAG9315154.1"/>
    <property type="molecule type" value="Genomic_DNA"/>
</dbReference>
<comment type="subcellular location">
    <subcellularLocation>
        <location evidence="1">Nucleus</location>
        <location evidence="1">Nucleoplasm</location>
    </subcellularLocation>
</comment>
<comment type="caution">
    <text evidence="2">The sequence shown here is derived from an EMBL/GenBank/DDBJ whole genome shotgun (WGS) entry which is preliminary data.</text>
</comment>
<protein>
    <recommendedName>
        <fullName evidence="1">Transcription and mRNA export factor ENY2</fullName>
    </recommendedName>
    <alternativeName>
        <fullName evidence="1">Enhancer of yellow 2 transcription factor homolog</fullName>
    </alternativeName>
</protein>
<dbReference type="GO" id="GO:0006368">
    <property type="term" value="P:transcription elongation by RNA polymerase II"/>
    <property type="evidence" value="ECO:0007669"/>
    <property type="project" value="UniProtKB-UniRule"/>
</dbReference>
<keyword evidence="1" id="KW-0156">Chromatin regulator</keyword>